<dbReference type="EMBL" id="MN738932">
    <property type="protein sequence ID" value="QHT32180.1"/>
    <property type="molecule type" value="Genomic_DNA"/>
</dbReference>
<evidence type="ECO:0000313" key="1">
    <source>
        <dbReference type="EMBL" id="QHT32180.1"/>
    </source>
</evidence>
<protein>
    <submittedName>
        <fullName evidence="1">Uncharacterized protein</fullName>
    </submittedName>
</protein>
<name>A0A6C0EVB8_9ZZZZ</name>
<sequence>MDMCNMGKYKYTSFKNVSIDDLTVGKKYFIKFYVRGGYENRIGVFTKYVNNYFASFKIYYYGWELNYFLEDTSYFYDYIYKKNKIQNAMELRAINQIIRNITGDETFNYKNL</sequence>
<dbReference type="AlphaFoldDB" id="A0A6C0EVB8"/>
<organism evidence="1">
    <name type="scientific">viral metagenome</name>
    <dbReference type="NCBI Taxonomy" id="1070528"/>
    <lineage>
        <taxon>unclassified sequences</taxon>
        <taxon>metagenomes</taxon>
        <taxon>organismal metagenomes</taxon>
    </lineage>
</organism>
<accession>A0A6C0EVB8</accession>
<reference evidence="1" key="1">
    <citation type="journal article" date="2020" name="Nature">
        <title>Giant virus diversity and host interactions through global metagenomics.</title>
        <authorList>
            <person name="Schulz F."/>
            <person name="Roux S."/>
            <person name="Paez-Espino D."/>
            <person name="Jungbluth S."/>
            <person name="Walsh D.A."/>
            <person name="Denef V.J."/>
            <person name="McMahon K.D."/>
            <person name="Konstantinidis K.T."/>
            <person name="Eloe-Fadrosh E.A."/>
            <person name="Kyrpides N.C."/>
            <person name="Woyke T."/>
        </authorList>
    </citation>
    <scope>NUCLEOTIDE SEQUENCE</scope>
    <source>
        <strain evidence="1">GVMAG-M-3300009159-65</strain>
    </source>
</reference>
<proteinExistence type="predicted"/>